<accession>A0ABR0K6B6</accession>
<feature type="compositionally biased region" description="Basic and acidic residues" evidence="1">
    <location>
        <begin position="333"/>
        <end position="371"/>
    </location>
</feature>
<feature type="compositionally biased region" description="Basic and acidic residues" evidence="1">
    <location>
        <begin position="427"/>
        <end position="436"/>
    </location>
</feature>
<feature type="region of interest" description="Disordered" evidence="1">
    <location>
        <begin position="157"/>
        <end position="225"/>
    </location>
</feature>
<organism evidence="2 3">
    <name type="scientific">Lithohypha guttulata</name>
    <dbReference type="NCBI Taxonomy" id="1690604"/>
    <lineage>
        <taxon>Eukaryota</taxon>
        <taxon>Fungi</taxon>
        <taxon>Dikarya</taxon>
        <taxon>Ascomycota</taxon>
        <taxon>Pezizomycotina</taxon>
        <taxon>Eurotiomycetes</taxon>
        <taxon>Chaetothyriomycetidae</taxon>
        <taxon>Chaetothyriales</taxon>
        <taxon>Trichomeriaceae</taxon>
        <taxon>Lithohypha</taxon>
    </lineage>
</organism>
<evidence type="ECO:0000313" key="2">
    <source>
        <dbReference type="EMBL" id="KAK5087513.1"/>
    </source>
</evidence>
<feature type="compositionally biased region" description="Polar residues" evidence="1">
    <location>
        <begin position="173"/>
        <end position="185"/>
    </location>
</feature>
<feature type="region of interest" description="Disordered" evidence="1">
    <location>
        <begin position="237"/>
        <end position="519"/>
    </location>
</feature>
<dbReference type="EMBL" id="JAVRRG010000088">
    <property type="protein sequence ID" value="KAK5087513.1"/>
    <property type="molecule type" value="Genomic_DNA"/>
</dbReference>
<dbReference type="Proteomes" id="UP001345013">
    <property type="component" value="Unassembled WGS sequence"/>
</dbReference>
<keyword evidence="3" id="KW-1185">Reference proteome</keyword>
<gene>
    <name evidence="2" type="ORF">LTR24_006630</name>
</gene>
<feature type="compositionally biased region" description="Polar residues" evidence="1">
    <location>
        <begin position="487"/>
        <end position="507"/>
    </location>
</feature>
<feature type="compositionally biased region" description="Basic and acidic residues" evidence="1">
    <location>
        <begin position="378"/>
        <end position="388"/>
    </location>
</feature>
<protein>
    <recommendedName>
        <fullName evidence="4">NTF2-like protein</fullName>
    </recommendedName>
</protein>
<reference evidence="2 3" key="1">
    <citation type="submission" date="2023-08" db="EMBL/GenBank/DDBJ databases">
        <title>Black Yeasts Isolated from many extreme environments.</title>
        <authorList>
            <person name="Coleine C."/>
            <person name="Stajich J.E."/>
            <person name="Selbmann L."/>
        </authorList>
    </citation>
    <scope>NUCLEOTIDE SEQUENCE [LARGE SCALE GENOMIC DNA]</scope>
    <source>
        <strain evidence="2 3">CCFEE 5885</strain>
    </source>
</reference>
<evidence type="ECO:0000256" key="1">
    <source>
        <dbReference type="SAM" id="MobiDB-lite"/>
    </source>
</evidence>
<evidence type="ECO:0008006" key="4">
    <source>
        <dbReference type="Google" id="ProtNLM"/>
    </source>
</evidence>
<feature type="compositionally biased region" description="Basic and acidic residues" evidence="1">
    <location>
        <begin position="509"/>
        <end position="519"/>
    </location>
</feature>
<name>A0ABR0K6B6_9EURO</name>
<sequence length="519" mass="58094">MGLQAVYERFLASPNQLSLAENATCQYVTTLTSISQKGAIIKHLENQQNGVVKKKSEKVISAVEGLTSVAIIAETTLEFISSGGAYLPGLDTFIIDRTATLPVTHFVHFDQDGKITQIQLSWDQGDLLKQVEVIGARGKNWPVYGGKEAVKMITASTNSHNELNPASRLSPRGRNQNGTDRSVSPSKKYIKDPHASLNVFQEEQEERRPLAPNPVGPRESHKPAPREMSDLFAAGHEDYEPAGTGTSPRKTAKENVVAPKGGAHKNFQPSRLFGEDDSPAEPEKKLYKTNPARYDHFDIGDSFDDTFQHRSENPKPQNVPIRPKSGRNTQHNGHWEFEDMVTPEKTKQKVRDQDLVHFGFGDDNKGRDDGPARQPGKGRKDQETHFEMQDNGTPVYQANVHKPRKDADPHFTFTDEPTPAPRRIVARNKDAARLYDDPVFDEEEGKRPLAPISNNARKEFHSYWDMGDASDNGKASKPAPQRRGLESQWNMGDDNNTAPKKQQTAVQQGRERNDSFWDF</sequence>
<evidence type="ECO:0000313" key="3">
    <source>
        <dbReference type="Proteomes" id="UP001345013"/>
    </source>
</evidence>
<proteinExistence type="predicted"/>
<comment type="caution">
    <text evidence="2">The sequence shown here is derived from an EMBL/GenBank/DDBJ whole genome shotgun (WGS) entry which is preliminary data.</text>
</comment>